<sequence>MKAFVFCLLLAGCATPIDPAVPEASTPAARASCPPLPKLQRGAGRQALLAHIDTTARMYAECATRER</sequence>
<dbReference type="RefSeq" id="WP_053821580.1">
    <property type="nucleotide sequence ID" value="NZ_BAAAEB010000004.1"/>
</dbReference>
<gene>
    <name evidence="1" type="ORF">HLB16_24100</name>
</gene>
<reference evidence="1 2" key="1">
    <citation type="submission" date="2020-05" db="EMBL/GenBank/DDBJ databases">
        <title>MicrobeNet Type strains.</title>
        <authorList>
            <person name="Nicholson A.C."/>
        </authorList>
    </citation>
    <scope>NUCLEOTIDE SEQUENCE [LARGE SCALE GENOMIC DNA]</scope>
    <source>
        <strain evidence="1 2">ATCC 700815</strain>
    </source>
</reference>
<protein>
    <submittedName>
        <fullName evidence="1">Uncharacterized protein</fullName>
    </submittedName>
</protein>
<evidence type="ECO:0000313" key="2">
    <source>
        <dbReference type="Proteomes" id="UP000542973"/>
    </source>
</evidence>
<dbReference type="AlphaFoldDB" id="A0A849BHZ7"/>
<evidence type="ECO:0000313" key="1">
    <source>
        <dbReference type="EMBL" id="NNH13936.1"/>
    </source>
</evidence>
<dbReference type="EMBL" id="JABEMD010000066">
    <property type="protein sequence ID" value="NNH13936.1"/>
    <property type="molecule type" value="Genomic_DNA"/>
</dbReference>
<comment type="caution">
    <text evidence="1">The sequence shown here is derived from an EMBL/GenBank/DDBJ whole genome shotgun (WGS) entry which is preliminary data.</text>
</comment>
<organism evidence="1 2">
    <name type="scientific">Cupriavidus gilardii</name>
    <dbReference type="NCBI Taxonomy" id="82541"/>
    <lineage>
        <taxon>Bacteria</taxon>
        <taxon>Pseudomonadati</taxon>
        <taxon>Pseudomonadota</taxon>
        <taxon>Betaproteobacteria</taxon>
        <taxon>Burkholderiales</taxon>
        <taxon>Burkholderiaceae</taxon>
        <taxon>Cupriavidus</taxon>
    </lineage>
</organism>
<name>A0A849BHZ7_9BURK</name>
<dbReference type="Proteomes" id="UP000542973">
    <property type="component" value="Unassembled WGS sequence"/>
</dbReference>
<proteinExistence type="predicted"/>
<accession>A0A849BHZ7</accession>